<dbReference type="SUPFAM" id="SSF52980">
    <property type="entry name" value="Restriction endonuclease-like"/>
    <property type="match status" value="1"/>
</dbReference>
<evidence type="ECO:0000256" key="2">
    <source>
        <dbReference type="SAM" id="Phobius"/>
    </source>
</evidence>
<comment type="caution">
    <text evidence="4">The sequence shown here is derived from an EMBL/GenBank/DDBJ whole genome shotgun (WGS) entry which is preliminary data.</text>
</comment>
<dbReference type="PANTHER" id="PTHR30015">
    <property type="entry name" value="MRR RESTRICTION SYSTEM PROTEIN"/>
    <property type="match status" value="1"/>
</dbReference>
<sequence length="663" mass="75996">MKEIGAYFITLVITSAILRYLLAYPNVHNKFLLDSVAILFCYFVSRPVIVRLPGLKKFRHNETDIIVSLLALIIIIYKFDEKSATILLTSAVAGSAGFIAYKRFKHPQESRQRNNIVRIYNGSKHTLSPVRTDDKKKLNKSNFSLNSKHEAPLTREDSMLKPTSQIDRLKEQALEKTKESEDFIEEYNNILSRALSVKNKIDWHTLYNTKPFNKKFIFNEQVPVAITPHEPMDLETYMKNAGLTDKRFIENLIPYFRVKRISAEEAVKVAYNEEMKKYEKYKNQILSENTKSLEEYNSRRASAQAQYENEKSVFLQKQKEHNDSINSFRNEFENGIPEAIEKYLSLVLYKPVFPYDNNKDLEIAFEPISGAAILSYWLPDIDNIPKINGYKFVQVRKTIEPIYIKQKELDTFYESVIFQIALVNIHKVFDSVYTNFVKSVVFNGWVKGIDKSTGNEFTSCIISCQVSKEVFQSFNLSRICPRECIRSLKGLTAGPLAAMAPVKPIMEINREDSRFVESKEVLAGINSIDNLATMDWEDFEHLVRELFSKIFSKDGAEVKVTQASRDGGVDAIAFDPDPIRGGKFVIQAKRYNNVVSVSAVRDLYGTMINEGAVKGILVTTSYYGNDAREFSKDKPITLIDGSNLVHMFQEYGYDVKIELQKKG</sequence>
<dbReference type="Gene3D" id="3.40.1350.10">
    <property type="match status" value="1"/>
</dbReference>
<accession>A0A369AQF4</accession>
<dbReference type="GO" id="GO:0015666">
    <property type="term" value="F:restriction endodeoxyribonuclease activity"/>
    <property type="evidence" value="ECO:0007669"/>
    <property type="project" value="TreeGrafter"/>
</dbReference>
<name>A0A369AQF4_9FIRM</name>
<keyword evidence="2" id="KW-0812">Transmembrane</keyword>
<feature type="coiled-coil region" evidence="1">
    <location>
        <begin position="286"/>
        <end position="313"/>
    </location>
</feature>
<dbReference type="InterPro" id="IPR011856">
    <property type="entry name" value="tRNA_endonuc-like_dom_sf"/>
</dbReference>
<dbReference type="EMBL" id="QPJT01000029">
    <property type="protein sequence ID" value="RCX10447.1"/>
    <property type="molecule type" value="Genomic_DNA"/>
</dbReference>
<dbReference type="InterPro" id="IPR007560">
    <property type="entry name" value="Restrct_endonuc_IV_Mrr"/>
</dbReference>
<dbReference type="PANTHER" id="PTHR30015:SF7">
    <property type="entry name" value="TYPE IV METHYL-DIRECTED RESTRICTION ENZYME ECOKMRR"/>
    <property type="match status" value="1"/>
</dbReference>
<keyword evidence="2" id="KW-0472">Membrane</keyword>
<evidence type="ECO:0000256" key="1">
    <source>
        <dbReference type="SAM" id="Coils"/>
    </source>
</evidence>
<keyword evidence="1" id="KW-0175">Coiled coil</keyword>
<keyword evidence="5" id="KW-1185">Reference proteome</keyword>
<feature type="transmembrane region" description="Helical" evidence="2">
    <location>
        <begin position="31"/>
        <end position="49"/>
    </location>
</feature>
<evidence type="ECO:0000313" key="5">
    <source>
        <dbReference type="Proteomes" id="UP000253034"/>
    </source>
</evidence>
<dbReference type="Proteomes" id="UP000253034">
    <property type="component" value="Unassembled WGS sequence"/>
</dbReference>
<dbReference type="GO" id="GO:0003677">
    <property type="term" value="F:DNA binding"/>
    <property type="evidence" value="ECO:0007669"/>
    <property type="project" value="InterPro"/>
</dbReference>
<protein>
    <submittedName>
        <fullName evidence="4">Restriction system protein</fullName>
    </submittedName>
</protein>
<organism evidence="4 5">
    <name type="scientific">Anaerobacterium chartisolvens</name>
    <dbReference type="NCBI Taxonomy" id="1297424"/>
    <lineage>
        <taxon>Bacteria</taxon>
        <taxon>Bacillati</taxon>
        <taxon>Bacillota</taxon>
        <taxon>Clostridia</taxon>
        <taxon>Eubacteriales</taxon>
        <taxon>Oscillospiraceae</taxon>
        <taxon>Anaerobacterium</taxon>
    </lineage>
</organism>
<dbReference type="InterPro" id="IPR052906">
    <property type="entry name" value="Type_IV_Methyl-Rstrct_Enzyme"/>
</dbReference>
<dbReference type="Pfam" id="PF04471">
    <property type="entry name" value="Mrr_cat"/>
    <property type="match status" value="1"/>
</dbReference>
<dbReference type="InterPro" id="IPR011335">
    <property type="entry name" value="Restrct_endonuc-II-like"/>
</dbReference>
<feature type="domain" description="Restriction endonuclease type IV Mrr" evidence="3">
    <location>
        <begin position="532"/>
        <end position="647"/>
    </location>
</feature>
<dbReference type="AlphaFoldDB" id="A0A369AQF4"/>
<evidence type="ECO:0000313" key="4">
    <source>
        <dbReference type="EMBL" id="RCX10447.1"/>
    </source>
</evidence>
<keyword evidence="2" id="KW-1133">Transmembrane helix</keyword>
<proteinExistence type="predicted"/>
<dbReference type="GO" id="GO:0009307">
    <property type="term" value="P:DNA restriction-modification system"/>
    <property type="evidence" value="ECO:0007669"/>
    <property type="project" value="InterPro"/>
</dbReference>
<feature type="transmembrane region" description="Helical" evidence="2">
    <location>
        <begin position="7"/>
        <end position="25"/>
    </location>
</feature>
<gene>
    <name evidence="4" type="ORF">DFR58_12939</name>
</gene>
<dbReference type="RefSeq" id="WP_147273211.1">
    <property type="nucleotide sequence ID" value="NZ_QPJT01000029.1"/>
</dbReference>
<evidence type="ECO:0000259" key="3">
    <source>
        <dbReference type="Pfam" id="PF04471"/>
    </source>
</evidence>
<reference evidence="4 5" key="1">
    <citation type="submission" date="2018-07" db="EMBL/GenBank/DDBJ databases">
        <title>Genomic Encyclopedia of Type Strains, Phase IV (KMG-IV): sequencing the most valuable type-strain genomes for metagenomic binning, comparative biology and taxonomic classification.</title>
        <authorList>
            <person name="Goeker M."/>
        </authorList>
    </citation>
    <scope>NUCLEOTIDE SEQUENCE [LARGE SCALE GENOMIC DNA]</scope>
    <source>
        <strain evidence="4 5">DSM 27016</strain>
    </source>
</reference>
<dbReference type="OrthoDB" id="9797274at2"/>